<evidence type="ECO:0000313" key="2">
    <source>
        <dbReference type="Proteomes" id="UP000515317"/>
    </source>
</evidence>
<dbReference type="InterPro" id="IPR045677">
    <property type="entry name" value="DUF6197"/>
</dbReference>
<gene>
    <name evidence="1" type="ORF">IZ6_25390</name>
</gene>
<sequence length="120" mass="13510">MNVYKKIQNHPNPALLILRGVRLILSDPKRWTKGSLARTSRGKEVTEVSPSASCFCLEGALFRAEHELKLSNIDRVSARSIIQSVLPKPFGMSIWLFNDSKRTSHKRLLKVIDLAIKEAA</sequence>
<evidence type="ECO:0000313" key="1">
    <source>
        <dbReference type="EMBL" id="BCJ91804.1"/>
    </source>
</evidence>
<organism evidence="1 2">
    <name type="scientific">Terrihabitans soli</name>
    <dbReference type="NCBI Taxonomy" id="708113"/>
    <lineage>
        <taxon>Bacteria</taxon>
        <taxon>Pseudomonadati</taxon>
        <taxon>Pseudomonadota</taxon>
        <taxon>Alphaproteobacteria</taxon>
        <taxon>Hyphomicrobiales</taxon>
        <taxon>Terrihabitans</taxon>
    </lineage>
</organism>
<dbReference type="EMBL" id="AP023361">
    <property type="protein sequence ID" value="BCJ91804.1"/>
    <property type="molecule type" value="Genomic_DNA"/>
</dbReference>
<dbReference type="Pfam" id="PF19698">
    <property type="entry name" value="DUF6197"/>
    <property type="match status" value="1"/>
</dbReference>
<protein>
    <submittedName>
        <fullName evidence="1">Uncharacterized protein</fullName>
    </submittedName>
</protein>
<dbReference type="KEGG" id="tso:IZ6_25390"/>
<dbReference type="AlphaFoldDB" id="A0A6S6QMT6"/>
<dbReference type="Proteomes" id="UP000515317">
    <property type="component" value="Chromosome"/>
</dbReference>
<accession>A0A6S6QMT6</accession>
<proteinExistence type="predicted"/>
<name>A0A6S6QMT6_9HYPH</name>
<reference evidence="1 2" key="1">
    <citation type="submission" date="2020-08" db="EMBL/GenBank/DDBJ databases">
        <title>Genome sequence of Rhizobiales bacterium strain IZ6.</title>
        <authorList>
            <person name="Nakai R."/>
            <person name="Naganuma T."/>
        </authorList>
    </citation>
    <scope>NUCLEOTIDE SEQUENCE [LARGE SCALE GENOMIC DNA]</scope>
    <source>
        <strain evidence="1 2">IZ6</strain>
    </source>
</reference>
<dbReference type="RefSeq" id="WP_420825552.1">
    <property type="nucleotide sequence ID" value="NZ_AP023361.1"/>
</dbReference>
<keyword evidence="2" id="KW-1185">Reference proteome</keyword>